<dbReference type="CDD" id="cd00112">
    <property type="entry name" value="LDLa"/>
    <property type="match status" value="1"/>
</dbReference>
<dbReference type="Pfam" id="PF00057">
    <property type="entry name" value="Ldl_recept_a"/>
    <property type="match status" value="1"/>
</dbReference>
<comment type="caution">
    <text evidence="2">Lacks conserved residue(s) required for the propagation of feature annotation.</text>
</comment>
<dbReference type="SMART" id="SM00137">
    <property type="entry name" value="MAM"/>
    <property type="match status" value="3"/>
</dbReference>
<protein>
    <submittedName>
        <fullName evidence="5">MAM domain containing 4</fullName>
    </submittedName>
</protein>
<dbReference type="InterPro" id="IPR013320">
    <property type="entry name" value="ConA-like_dom_sf"/>
</dbReference>
<dbReference type="CDD" id="cd06263">
    <property type="entry name" value="MAM"/>
    <property type="match status" value="3"/>
</dbReference>
<reference evidence="5" key="1">
    <citation type="submission" date="2025-08" db="UniProtKB">
        <authorList>
            <consortium name="Ensembl"/>
        </authorList>
    </citation>
    <scope>IDENTIFICATION</scope>
</reference>
<dbReference type="InterPro" id="IPR051560">
    <property type="entry name" value="MAM_domain-containing"/>
</dbReference>
<dbReference type="OMA" id="DLCGWYQ"/>
<feature type="disulfide bond" evidence="2">
    <location>
        <begin position="287"/>
        <end position="302"/>
    </location>
</feature>
<evidence type="ECO:0000256" key="2">
    <source>
        <dbReference type="PROSITE-ProRule" id="PRU00124"/>
    </source>
</evidence>
<dbReference type="Proteomes" id="UP000694545">
    <property type="component" value="Unplaced"/>
</dbReference>
<evidence type="ECO:0000313" key="6">
    <source>
        <dbReference type="Proteomes" id="UP000694545"/>
    </source>
</evidence>
<evidence type="ECO:0000256" key="3">
    <source>
        <dbReference type="SAM" id="MobiDB-lite"/>
    </source>
</evidence>
<evidence type="ECO:0000259" key="4">
    <source>
        <dbReference type="PROSITE" id="PS50060"/>
    </source>
</evidence>
<accession>A0A8D2KRU4</accession>
<dbReference type="Gene3D" id="4.10.400.10">
    <property type="entry name" value="Low-density Lipoprotein Receptor"/>
    <property type="match status" value="1"/>
</dbReference>
<evidence type="ECO:0000313" key="5">
    <source>
        <dbReference type="Ensembl" id="ENSVKKP00000003395.1"/>
    </source>
</evidence>
<dbReference type="AlphaFoldDB" id="A0A8D2KRU4"/>
<evidence type="ECO:0000256" key="1">
    <source>
        <dbReference type="ARBA" id="ARBA00023157"/>
    </source>
</evidence>
<reference evidence="5" key="2">
    <citation type="submission" date="2025-09" db="UniProtKB">
        <authorList>
            <consortium name="Ensembl"/>
        </authorList>
    </citation>
    <scope>IDENTIFICATION</scope>
</reference>
<dbReference type="Ensembl" id="ENSVKKT00000003488.1">
    <property type="protein sequence ID" value="ENSVKKP00000003395.1"/>
    <property type="gene ID" value="ENSVKKG00000002625.1"/>
</dbReference>
<feature type="region of interest" description="Disordered" evidence="3">
    <location>
        <begin position="868"/>
        <end position="899"/>
    </location>
</feature>
<feature type="domain" description="MAM" evidence="4">
    <location>
        <begin position="426"/>
        <end position="580"/>
    </location>
</feature>
<feature type="domain" description="MAM" evidence="4">
    <location>
        <begin position="582"/>
        <end position="705"/>
    </location>
</feature>
<sequence length="1101" mass="117127">WRSPAAKEPALVLPLACLDGALVNRCRGPSASLCDFVCDCWDCSDENQCGYQKESVALGTAFACDFEGSACGWEDVSTSGYQWAPAQSSIARWGSEPPFDHTTGTDLGWYMSTSRQRVKPSATAQLRSPLLREAAATCEIRAWYHLSDPGRRWGADQPGLGAPIPARSACGLPTLASHGPPVSGKGVPFPSSDRLPIPIQQGSPPTTFPGPPVLAGEPAGAAATAGPRPAPAPAPALPPGMALGHRCLWLPSGALLVGREPSPPSPCTRGQFACSDGKQCLGAELVCNFEADCADGSDEQQCGRCAGEEGRPGPGALGAPCVGLPELRRRGGLPGAGWGRPPFPAGPALGMTFRTGPRGLLALAVADESLGTSRWLWHRRGNGSVAWAQAHVPLGARARPFQVGCSAGAERSGLGRFLSPPHPAGLSCNFERGWCGWFLEQNDGFAWEWRAGGGWAPDHTTGTGAFLSADPSAAGAHGLRARLVSAPQVADGNASCLVFWYRMDGPQIGTLALLVKQAGKAEQVLWTRTGSQGAVWHRGLATISLPPGQSYQVVFEALRDGFLGAMGLDDLSVRPRACGAQKHCSFEADDCGLVASRPQTWARQDGAGGRGPPTDHTRGTPAGHYMLVNTSAAALPSGQAALLRSQAFLPLPRPQCLSFWYHPSGSSPGSLQVSVEEGSLRREMLRVSSLPAEGWRYGSFTVRAEASASPLWASLLARGPQSAPRPQLLGSNPGTPLPGSCDFESGTCGWSKPHGDWYSWDWKQGATPAQSPSPEEDHTFGTTAGHYAYVDTAALGPGRNAPARLASEPLPPTSGSCLQFYHPSATLRVKLQSLQGERTVWSATGTQSRAWLNQTLVVSSLTEFQVRRPDPARSSSPLATGPLCHRPHEGAVYPREKPPEGRWGGCAVSGLQRRRPGLSWSRRWQNESGQRGARQGSGFYTSLRVLGARVGRCLAPGEGFTLRHSSRARERRGLAACPAWHWHLSENSSRKGALFRTWQEDYLPLRNMGRRNMGRRNPSRVPWETVCCTLKSSVKGHSLTKRLFTGVTLAATRPTAARPGAAQGLDSLLCGRRCPCWCVGIPFPQEGAFPSPHRLLGKAVP</sequence>
<dbReference type="GO" id="GO:0016020">
    <property type="term" value="C:membrane"/>
    <property type="evidence" value="ECO:0007669"/>
    <property type="project" value="InterPro"/>
</dbReference>
<organism evidence="5 6">
    <name type="scientific">Varanus komodoensis</name>
    <name type="common">Komodo dragon</name>
    <dbReference type="NCBI Taxonomy" id="61221"/>
    <lineage>
        <taxon>Eukaryota</taxon>
        <taxon>Metazoa</taxon>
        <taxon>Chordata</taxon>
        <taxon>Craniata</taxon>
        <taxon>Vertebrata</taxon>
        <taxon>Euteleostomi</taxon>
        <taxon>Lepidosauria</taxon>
        <taxon>Squamata</taxon>
        <taxon>Bifurcata</taxon>
        <taxon>Unidentata</taxon>
        <taxon>Episquamata</taxon>
        <taxon>Toxicofera</taxon>
        <taxon>Anguimorpha</taxon>
        <taxon>Paleoanguimorpha</taxon>
        <taxon>Varanoidea</taxon>
        <taxon>Varanidae</taxon>
        <taxon>Varanus</taxon>
    </lineage>
</organism>
<dbReference type="SUPFAM" id="SSF57424">
    <property type="entry name" value="LDL receptor-like module"/>
    <property type="match status" value="1"/>
</dbReference>
<feature type="domain" description="MAM" evidence="4">
    <location>
        <begin position="62"/>
        <end position="145"/>
    </location>
</feature>
<keyword evidence="1 2" id="KW-1015">Disulfide bond</keyword>
<dbReference type="PROSITE" id="PS50060">
    <property type="entry name" value="MAM_2"/>
    <property type="match status" value="4"/>
</dbReference>
<feature type="domain" description="MAM" evidence="4">
    <location>
        <begin position="739"/>
        <end position="866"/>
    </location>
</feature>
<keyword evidence="6" id="KW-1185">Reference proteome</keyword>
<name>A0A8D2KRU4_VARKO</name>
<feature type="compositionally biased region" description="Low complexity" evidence="3">
    <location>
        <begin position="213"/>
        <end position="227"/>
    </location>
</feature>
<dbReference type="Gene3D" id="2.60.120.200">
    <property type="match status" value="4"/>
</dbReference>
<dbReference type="PANTHER" id="PTHR23282">
    <property type="entry name" value="APICAL ENDOSOMAL GLYCOPROTEIN PRECURSOR"/>
    <property type="match status" value="1"/>
</dbReference>
<proteinExistence type="predicted"/>
<feature type="region of interest" description="Disordered" evidence="3">
    <location>
        <begin position="762"/>
        <end position="781"/>
    </location>
</feature>
<feature type="region of interest" description="Disordered" evidence="3">
    <location>
        <begin position="198"/>
        <end position="232"/>
    </location>
</feature>
<dbReference type="PANTHER" id="PTHR23282:SF129">
    <property type="entry name" value="APICAL ENDOSOMAL GLYCOPROTEIN"/>
    <property type="match status" value="1"/>
</dbReference>
<dbReference type="InterPro" id="IPR000998">
    <property type="entry name" value="MAM_dom"/>
</dbReference>
<dbReference type="SUPFAM" id="SSF49899">
    <property type="entry name" value="Concanavalin A-like lectins/glucanases"/>
    <property type="match status" value="4"/>
</dbReference>
<feature type="compositionally biased region" description="Basic and acidic residues" evidence="3">
    <location>
        <begin position="886"/>
        <end position="899"/>
    </location>
</feature>
<dbReference type="Pfam" id="PF00629">
    <property type="entry name" value="MAM"/>
    <property type="match status" value="4"/>
</dbReference>
<dbReference type="SMART" id="SM00192">
    <property type="entry name" value="LDLa"/>
    <property type="match status" value="1"/>
</dbReference>
<dbReference type="PROSITE" id="PS50068">
    <property type="entry name" value="LDLRA_2"/>
    <property type="match status" value="1"/>
</dbReference>
<dbReference type="InterPro" id="IPR036055">
    <property type="entry name" value="LDL_receptor-like_sf"/>
</dbReference>
<dbReference type="InterPro" id="IPR002172">
    <property type="entry name" value="LDrepeatLR_classA_rpt"/>
</dbReference>